<dbReference type="SUPFAM" id="SSF51735">
    <property type="entry name" value="NAD(P)-binding Rossmann-fold domains"/>
    <property type="match status" value="1"/>
</dbReference>
<dbReference type="Proteomes" id="UP000727056">
    <property type="component" value="Unassembled WGS sequence"/>
</dbReference>
<dbReference type="CDD" id="cd05233">
    <property type="entry name" value="SDR_c"/>
    <property type="match status" value="1"/>
</dbReference>
<feature type="domain" description="Ketoreductase" evidence="3">
    <location>
        <begin position="9"/>
        <end position="202"/>
    </location>
</feature>
<dbReference type="PRINTS" id="PR00080">
    <property type="entry name" value="SDRFAMILY"/>
</dbReference>
<evidence type="ECO:0000313" key="4">
    <source>
        <dbReference type="EMBL" id="NJQ15527.1"/>
    </source>
</evidence>
<keyword evidence="2" id="KW-0560">Oxidoreductase</keyword>
<dbReference type="Pfam" id="PF13561">
    <property type="entry name" value="adh_short_C2"/>
    <property type="match status" value="1"/>
</dbReference>
<dbReference type="PRINTS" id="PR00081">
    <property type="entry name" value="GDHRDH"/>
</dbReference>
<keyword evidence="5" id="KW-1185">Reference proteome</keyword>
<dbReference type="InterPro" id="IPR036291">
    <property type="entry name" value="NAD(P)-bd_dom_sf"/>
</dbReference>
<dbReference type="InterPro" id="IPR020904">
    <property type="entry name" value="Sc_DH/Rdtase_CS"/>
</dbReference>
<organism evidence="4 5">
    <name type="scientific">Streptomyces bohaiensis</name>
    <dbReference type="NCBI Taxonomy" id="1431344"/>
    <lineage>
        <taxon>Bacteria</taxon>
        <taxon>Bacillati</taxon>
        <taxon>Actinomycetota</taxon>
        <taxon>Actinomycetes</taxon>
        <taxon>Kitasatosporales</taxon>
        <taxon>Streptomycetaceae</taxon>
        <taxon>Streptomyces</taxon>
    </lineage>
</organism>
<dbReference type="Gene3D" id="3.40.50.720">
    <property type="entry name" value="NAD(P)-binding Rossmann-like Domain"/>
    <property type="match status" value="1"/>
</dbReference>
<reference evidence="4 5" key="1">
    <citation type="submission" date="2020-03" db="EMBL/GenBank/DDBJ databases">
        <title>Draft genome of Streptomyces sp. ventii, isolated from the Axial Seamount in the Pacific Ocean, and resequencing of the two type strains Streptomyces lonarensis strain NCL 716 and Streptomyces bohaiensis strain 11A07.</title>
        <authorList>
            <person name="Loughran R.M."/>
            <person name="Pfannmuller K.M."/>
            <person name="Wasson B.J."/>
            <person name="Deadmond M.C."/>
            <person name="Paddock B.E."/>
            <person name="Koyack M.J."/>
            <person name="Gallegos D.A."/>
            <person name="Mitchell E.A."/>
            <person name="Ushijima B."/>
            <person name="Saw J.H."/>
            <person name="Mcphail K.L."/>
            <person name="Videau P."/>
        </authorList>
    </citation>
    <scope>NUCLEOTIDE SEQUENCE [LARGE SCALE GENOMIC DNA]</scope>
    <source>
        <strain evidence="4 5">11A07</strain>
    </source>
</reference>
<evidence type="ECO:0000256" key="2">
    <source>
        <dbReference type="ARBA" id="ARBA00023002"/>
    </source>
</evidence>
<dbReference type="PROSITE" id="PS00061">
    <property type="entry name" value="ADH_SHORT"/>
    <property type="match status" value="1"/>
</dbReference>
<dbReference type="RefSeq" id="WP_168088298.1">
    <property type="nucleotide sequence ID" value="NZ_BHZH01000120.1"/>
</dbReference>
<name>A0ABX1C8Q8_9ACTN</name>
<comment type="caution">
    <text evidence="4">The sequence shown here is derived from an EMBL/GenBank/DDBJ whole genome shotgun (WGS) entry which is preliminary data.</text>
</comment>
<gene>
    <name evidence="4" type="ORF">HCN52_11335</name>
</gene>
<dbReference type="PANTHER" id="PTHR43639">
    <property type="entry name" value="OXIDOREDUCTASE, SHORT-CHAIN DEHYDROGENASE/REDUCTASE FAMILY (AFU_ORTHOLOGUE AFUA_5G02870)"/>
    <property type="match status" value="1"/>
</dbReference>
<evidence type="ECO:0000313" key="5">
    <source>
        <dbReference type="Proteomes" id="UP000727056"/>
    </source>
</evidence>
<dbReference type="SMART" id="SM00822">
    <property type="entry name" value="PKS_KR"/>
    <property type="match status" value="1"/>
</dbReference>
<accession>A0ABX1C8Q8</accession>
<dbReference type="InterPro" id="IPR002347">
    <property type="entry name" value="SDR_fam"/>
</dbReference>
<evidence type="ECO:0000259" key="3">
    <source>
        <dbReference type="SMART" id="SM00822"/>
    </source>
</evidence>
<protein>
    <submittedName>
        <fullName evidence="4">SDR family oxidoreductase</fullName>
    </submittedName>
</protein>
<evidence type="ECO:0000256" key="1">
    <source>
        <dbReference type="ARBA" id="ARBA00006484"/>
    </source>
</evidence>
<dbReference type="EMBL" id="JAAVJC010000076">
    <property type="protein sequence ID" value="NJQ15527.1"/>
    <property type="molecule type" value="Genomic_DNA"/>
</dbReference>
<comment type="similarity">
    <text evidence="1">Belongs to the short-chain dehydrogenases/reductases (SDR) family.</text>
</comment>
<dbReference type="PANTHER" id="PTHR43639:SF1">
    <property type="entry name" value="SHORT-CHAIN DEHYDROGENASE_REDUCTASE FAMILY PROTEIN"/>
    <property type="match status" value="1"/>
</dbReference>
<proteinExistence type="inferred from homology"/>
<dbReference type="InterPro" id="IPR057326">
    <property type="entry name" value="KR_dom"/>
</dbReference>
<sequence length="260" mass="26463">MIDPRLAGRTVLVTGAAAGIGAAVSRAFAAQGAQVAVHHLGSAQPPPAEGAWAHATPSAETAEALARDIGNDSFAVAADLSAPDAARRLVEAVLRRGGALDVLVNNAAHCESPDTVRTVTHGSLHRHFAANAVAPALLLAEAVRQRRGDTPLCVVNISTDAARAFPGQTGYGASKAALEALTRSTALDLAPHGVRVNAVAPGPVQTGWMDGDLLAQVERIVPMGRAGSPADIADAVVFLASHQARWITGQVLQVAGGHAL</sequence>